<accession>A0A1J8NGT3</accession>
<dbReference type="STRING" id="1225476.A1D18_04520"/>
<keyword evidence="12" id="KW-1185">Reference proteome</keyword>
<evidence type="ECO:0000313" key="12">
    <source>
        <dbReference type="Proteomes" id="UP000183924"/>
    </source>
</evidence>
<protein>
    <recommendedName>
        <fullName evidence="10">POTRA domain-containing protein</fullName>
    </recommendedName>
</protein>
<keyword evidence="8" id="KW-0131">Cell cycle</keyword>
<dbReference type="EMBL" id="LUKY01000033">
    <property type="protein sequence ID" value="OIZ94130.1"/>
    <property type="molecule type" value="Genomic_DNA"/>
</dbReference>
<keyword evidence="2" id="KW-1003">Cell membrane</keyword>
<keyword evidence="7 9" id="KW-0472">Membrane</keyword>
<dbReference type="Proteomes" id="UP000183924">
    <property type="component" value="Unassembled WGS sequence"/>
</dbReference>
<organism evidence="11 12">
    <name type="scientific">Candidatus Rickettsiella isopodorum</name>
    <dbReference type="NCBI Taxonomy" id="1225476"/>
    <lineage>
        <taxon>Bacteria</taxon>
        <taxon>Pseudomonadati</taxon>
        <taxon>Pseudomonadota</taxon>
        <taxon>Gammaproteobacteria</taxon>
        <taxon>Legionellales</taxon>
        <taxon>Coxiellaceae</taxon>
        <taxon>Rickettsiella</taxon>
    </lineage>
</organism>
<name>A0A1J8NGT3_9COXI</name>
<dbReference type="InterPro" id="IPR034746">
    <property type="entry name" value="POTRA"/>
</dbReference>
<proteinExistence type="predicted"/>
<evidence type="ECO:0000259" key="10">
    <source>
        <dbReference type="PROSITE" id="PS51779"/>
    </source>
</evidence>
<keyword evidence="4" id="KW-0132">Cell division</keyword>
<dbReference type="GO" id="GO:0090529">
    <property type="term" value="P:cell septum assembly"/>
    <property type="evidence" value="ECO:0007669"/>
    <property type="project" value="InterPro"/>
</dbReference>
<evidence type="ECO:0000256" key="3">
    <source>
        <dbReference type="ARBA" id="ARBA00022519"/>
    </source>
</evidence>
<comment type="caution">
    <text evidence="11">The sequence shown here is derived from an EMBL/GenBank/DDBJ whole genome shotgun (WGS) entry which is preliminary data.</text>
</comment>
<dbReference type="OrthoDB" id="9790370at2"/>
<feature type="domain" description="POTRA" evidence="10">
    <location>
        <begin position="61"/>
        <end position="132"/>
    </location>
</feature>
<dbReference type="Pfam" id="PF03799">
    <property type="entry name" value="FtsQ_DivIB_C"/>
    <property type="match status" value="1"/>
</dbReference>
<evidence type="ECO:0000313" key="11">
    <source>
        <dbReference type="EMBL" id="OIZ94130.1"/>
    </source>
</evidence>
<dbReference type="InterPro" id="IPR026579">
    <property type="entry name" value="FtsQ"/>
</dbReference>
<dbReference type="InterPro" id="IPR013685">
    <property type="entry name" value="POTRA_FtsQ_type"/>
</dbReference>
<evidence type="ECO:0000256" key="8">
    <source>
        <dbReference type="ARBA" id="ARBA00023306"/>
    </source>
</evidence>
<dbReference type="InterPro" id="IPR005548">
    <property type="entry name" value="Cell_div_FtsQ/DivIB_C"/>
</dbReference>
<dbReference type="GO" id="GO:0016020">
    <property type="term" value="C:membrane"/>
    <property type="evidence" value="ECO:0007669"/>
    <property type="project" value="UniProtKB-SubCell"/>
</dbReference>
<dbReference type="PANTHER" id="PTHR35851:SF1">
    <property type="entry name" value="CELL DIVISION PROTEIN FTSQ"/>
    <property type="match status" value="1"/>
</dbReference>
<dbReference type="Gene3D" id="3.10.20.310">
    <property type="entry name" value="membrane protein fhac"/>
    <property type="match status" value="1"/>
</dbReference>
<dbReference type="Pfam" id="PF08478">
    <property type="entry name" value="POTRA_1"/>
    <property type="match status" value="1"/>
</dbReference>
<feature type="transmembrane region" description="Helical" evidence="9">
    <location>
        <begin position="34"/>
        <end position="52"/>
    </location>
</feature>
<reference evidence="11 12" key="1">
    <citation type="submission" date="2016-03" db="EMBL/GenBank/DDBJ databases">
        <title>Comparative genomics of Rickettsiella.</title>
        <authorList>
            <person name="Chandler C."/>
            <person name="Wang Y."/>
        </authorList>
    </citation>
    <scope>NUCLEOTIDE SEQUENCE [LARGE SCALE GENOMIC DNA]</scope>
    <source>
        <strain evidence="11 12">RCFS May 2013</strain>
    </source>
</reference>
<dbReference type="RefSeq" id="WP_071662623.1">
    <property type="nucleotide sequence ID" value="NZ_LUKY01000033.1"/>
</dbReference>
<evidence type="ECO:0000256" key="9">
    <source>
        <dbReference type="SAM" id="Phobius"/>
    </source>
</evidence>
<dbReference type="Gene3D" id="3.40.50.11690">
    <property type="entry name" value="Cell division protein FtsQ/DivIB"/>
    <property type="match status" value="1"/>
</dbReference>
<keyword evidence="6 9" id="KW-1133">Transmembrane helix</keyword>
<dbReference type="AlphaFoldDB" id="A0A1J8NGT3"/>
<evidence type="ECO:0000256" key="2">
    <source>
        <dbReference type="ARBA" id="ARBA00022475"/>
    </source>
</evidence>
<evidence type="ECO:0000256" key="4">
    <source>
        <dbReference type="ARBA" id="ARBA00022618"/>
    </source>
</evidence>
<evidence type="ECO:0000256" key="7">
    <source>
        <dbReference type="ARBA" id="ARBA00023136"/>
    </source>
</evidence>
<dbReference type="PANTHER" id="PTHR35851">
    <property type="entry name" value="CELL DIVISION PROTEIN FTSQ"/>
    <property type="match status" value="1"/>
</dbReference>
<evidence type="ECO:0000256" key="5">
    <source>
        <dbReference type="ARBA" id="ARBA00022692"/>
    </source>
</evidence>
<keyword evidence="5 9" id="KW-0812">Transmembrane</keyword>
<evidence type="ECO:0000256" key="6">
    <source>
        <dbReference type="ARBA" id="ARBA00022989"/>
    </source>
</evidence>
<gene>
    <name evidence="11" type="ORF">A1D18_04520</name>
</gene>
<evidence type="ECO:0000256" key="1">
    <source>
        <dbReference type="ARBA" id="ARBA00004370"/>
    </source>
</evidence>
<comment type="subcellular location">
    <subcellularLocation>
        <location evidence="1">Membrane</location>
    </subcellularLocation>
</comment>
<keyword evidence="3" id="KW-0997">Cell inner membrane</keyword>
<dbReference type="InterPro" id="IPR045335">
    <property type="entry name" value="FtsQ_C_sf"/>
</dbReference>
<sequence>MVKNGKVVENQRFQRQHDKSKLIRLNSQLPSKGWFFKFSLSLLLVLSFILLWQKLADPSYFPIKNIKISGDLTYVKQSHLQEIILPFIAKGFFRLDSRGLKEHILHEPWIANVTIKRFWPDTLAVSFVTKKPIAFIGKYGLVDEQANIFIPDNEDFKGLDLPTFMAPVGKQKYLLQIYTAMKPMFAKLNLKIKLLKLVDQQYWYLKLNNGLSVYLSRSQPYIQLERLIDVYSDVIASKVSMIDYVDLRYAHGMAVKFKKRIA</sequence>
<dbReference type="PROSITE" id="PS51779">
    <property type="entry name" value="POTRA"/>
    <property type="match status" value="1"/>
</dbReference>